<sequence>MGIYLFADEDGAQIPSPHRHVLGPLYIFVALAGWAIQIPIVSIFLLHPKFQRQSCYRTMATIGIYECILGTAYFGIGVFTLTLDTYNYYVENLVIALVDTAKYGIYLSTTLLAFNRLAVMSGRCLTSRFYNVVLILIAAYCLSFYCLIFTRYNSYVFLYDLGMITANTFDPNDIGPHVFVDLIRYVSICCVCISVLLYVFTLLALLKQKMSVTRSGAMSSAEIRLLLSAFVTFLVCAIDVLCTYYLICFVDVRSIGMIVLMLLVQSVFAFTNPAVSLIFLLHPKFQRQSCYRTMATIGIYECILGTAYFGFGVCTLTLDTYNYYVENLVSALSDTAKYGIYLSTTLLAFNRLAVMSGIRLSPMLYNVALVLIAAYCLSFYCLIFTRYNSYVFLYDLGMITANTFDPNDIGPHVFVDLIRYVSICCVCISVLLYVFTLLALLKQKMSVTRSGAMSSAEIRLLLSAFVTFLVCAIDVLCTYYLICFVDVRSIGMIVLMLLLSNKHLLRKDFSSPSRIEVSFLLHKLLCATAAFQIAKCEFQEMSIYLADGSPYPYRYTVGPLYMIIAAISMFLHCTIILVFTRHHSYKNEMCYRIMAFISFFDSTLAFGYFGLGVFTITQETYGYYVENIICSLFDASMYGKYLSIMLLALNRFSVIAAPTLLTSVFYHASLIAILLFSTGYYSLAFTPFLRYDFVFDLGVMTMSQDESVVGRIPSVLFYLSFVCLGSSLLLYVLIVIALMQRKWSLKAGGIISSLELRVLFTAFMTFIVCAVELVITHYAASIFPVTSVEFIVSMLISQCNSGCANPIIYVIMSRELRNVILSTKKQNVIDVKVLLPVQ</sequence>
<feature type="transmembrane region" description="Helical" evidence="5">
    <location>
        <begin position="460"/>
        <end position="482"/>
    </location>
</feature>
<feature type="transmembrane region" description="Helical" evidence="5">
    <location>
        <begin position="182"/>
        <end position="205"/>
    </location>
</feature>
<dbReference type="SUPFAM" id="SSF81321">
    <property type="entry name" value="Family A G protein-coupled receptor-like"/>
    <property type="match status" value="1"/>
</dbReference>
<dbReference type="AlphaFoldDB" id="A0AA39IQT0"/>
<feature type="transmembrane region" description="Helical" evidence="5">
    <location>
        <begin position="664"/>
        <end position="683"/>
    </location>
</feature>
<organism evidence="7 8">
    <name type="scientific">Steinernema hermaphroditum</name>
    <dbReference type="NCBI Taxonomy" id="289476"/>
    <lineage>
        <taxon>Eukaryota</taxon>
        <taxon>Metazoa</taxon>
        <taxon>Ecdysozoa</taxon>
        <taxon>Nematoda</taxon>
        <taxon>Chromadorea</taxon>
        <taxon>Rhabditida</taxon>
        <taxon>Tylenchina</taxon>
        <taxon>Panagrolaimomorpha</taxon>
        <taxon>Strongyloidoidea</taxon>
        <taxon>Steinernematidae</taxon>
        <taxon>Steinernema</taxon>
    </lineage>
</organism>
<feature type="domain" description="G-protein coupled receptors family 1 profile" evidence="6">
    <location>
        <begin position="571"/>
        <end position="809"/>
    </location>
</feature>
<dbReference type="GO" id="GO:0016020">
    <property type="term" value="C:membrane"/>
    <property type="evidence" value="ECO:0007669"/>
    <property type="project" value="UniProtKB-SubCell"/>
</dbReference>
<feature type="transmembrane region" description="Helical" evidence="5">
    <location>
        <begin position="365"/>
        <end position="387"/>
    </location>
</feature>
<keyword evidence="3 5" id="KW-1133">Transmembrane helix</keyword>
<accession>A0AA39IQT0</accession>
<feature type="transmembrane region" description="Helical" evidence="5">
    <location>
        <begin position="103"/>
        <end position="122"/>
    </location>
</feature>
<dbReference type="InterPro" id="IPR017452">
    <property type="entry name" value="GPCR_Rhodpsn_7TM"/>
</dbReference>
<comment type="subcellular location">
    <subcellularLocation>
        <location evidence="1">Membrane</location>
    </subcellularLocation>
</comment>
<dbReference type="PANTHER" id="PTHR23021">
    <property type="entry name" value="SERPENTINE RECEPTOR, CLASS T"/>
    <property type="match status" value="1"/>
</dbReference>
<feature type="transmembrane region" description="Helical" evidence="5">
    <location>
        <begin position="25"/>
        <end position="46"/>
    </location>
</feature>
<keyword evidence="2 5" id="KW-0812">Transmembrane</keyword>
<feature type="transmembrane region" description="Helical" evidence="5">
    <location>
        <begin position="591"/>
        <end position="617"/>
    </location>
</feature>
<evidence type="ECO:0000259" key="6">
    <source>
        <dbReference type="PROSITE" id="PS50262"/>
    </source>
</evidence>
<feature type="transmembrane region" description="Helical" evidence="5">
    <location>
        <begin position="58"/>
        <end position="83"/>
    </location>
</feature>
<feature type="transmembrane region" description="Helical" evidence="5">
    <location>
        <begin position="293"/>
        <end position="318"/>
    </location>
</feature>
<dbReference type="InterPro" id="IPR019425">
    <property type="entry name" value="7TM_GPCR_serpentine_rcpt_Srt"/>
</dbReference>
<evidence type="ECO:0000313" key="7">
    <source>
        <dbReference type="EMBL" id="KAK0427494.1"/>
    </source>
</evidence>
<feature type="transmembrane region" description="Helical" evidence="5">
    <location>
        <begin position="225"/>
        <end position="247"/>
    </location>
</feature>
<dbReference type="Gene3D" id="1.20.1070.10">
    <property type="entry name" value="Rhodopsin 7-helix transmembrane proteins"/>
    <property type="match status" value="1"/>
</dbReference>
<keyword evidence="4 5" id="KW-0472">Membrane</keyword>
<evidence type="ECO:0000256" key="5">
    <source>
        <dbReference type="SAM" id="Phobius"/>
    </source>
</evidence>
<reference evidence="7" key="1">
    <citation type="submission" date="2023-06" db="EMBL/GenBank/DDBJ databases">
        <title>Genomic analysis of the entomopathogenic nematode Steinernema hermaphroditum.</title>
        <authorList>
            <person name="Schwarz E.M."/>
            <person name="Heppert J.K."/>
            <person name="Baniya A."/>
            <person name="Schwartz H.T."/>
            <person name="Tan C.-H."/>
            <person name="Antoshechkin I."/>
            <person name="Sternberg P.W."/>
            <person name="Goodrich-Blair H."/>
            <person name="Dillman A.R."/>
        </authorList>
    </citation>
    <scope>NUCLEOTIDE SEQUENCE</scope>
    <source>
        <strain evidence="7">PS9179</strain>
        <tissue evidence="7">Whole animal</tissue>
    </source>
</reference>
<name>A0AA39IQT0_9BILA</name>
<evidence type="ECO:0000256" key="2">
    <source>
        <dbReference type="ARBA" id="ARBA00022692"/>
    </source>
</evidence>
<keyword evidence="8" id="KW-1185">Reference proteome</keyword>
<feature type="transmembrane region" description="Helical" evidence="5">
    <location>
        <begin position="560"/>
        <end position="579"/>
    </location>
</feature>
<feature type="transmembrane region" description="Helical" evidence="5">
    <location>
        <begin position="790"/>
        <end position="812"/>
    </location>
</feature>
<evidence type="ECO:0000313" key="8">
    <source>
        <dbReference type="Proteomes" id="UP001175271"/>
    </source>
</evidence>
<feature type="transmembrane region" description="Helical" evidence="5">
    <location>
        <begin position="637"/>
        <end position="657"/>
    </location>
</feature>
<feature type="transmembrane region" description="Helical" evidence="5">
    <location>
        <begin position="129"/>
        <end position="150"/>
    </location>
</feature>
<feature type="transmembrane region" description="Helical" evidence="5">
    <location>
        <begin position="338"/>
        <end position="358"/>
    </location>
</feature>
<gene>
    <name evidence="7" type="ORF">QR680_010257</name>
</gene>
<feature type="transmembrane region" description="Helical" evidence="5">
    <location>
        <begin position="715"/>
        <end position="738"/>
    </location>
</feature>
<evidence type="ECO:0000256" key="3">
    <source>
        <dbReference type="ARBA" id="ARBA00022989"/>
    </source>
</evidence>
<proteinExistence type="predicted"/>
<evidence type="ECO:0000256" key="1">
    <source>
        <dbReference type="ARBA" id="ARBA00004370"/>
    </source>
</evidence>
<dbReference type="PROSITE" id="PS50262">
    <property type="entry name" value="G_PROTEIN_RECEP_F1_2"/>
    <property type="match status" value="1"/>
</dbReference>
<feature type="transmembrane region" description="Helical" evidence="5">
    <location>
        <begin position="758"/>
        <end position="778"/>
    </location>
</feature>
<feature type="transmembrane region" description="Helical" evidence="5">
    <location>
        <begin position="259"/>
        <end position="281"/>
    </location>
</feature>
<dbReference type="EMBL" id="JAUCMV010000001">
    <property type="protein sequence ID" value="KAK0427494.1"/>
    <property type="molecule type" value="Genomic_DNA"/>
</dbReference>
<protein>
    <recommendedName>
        <fullName evidence="6">G-protein coupled receptors family 1 profile domain-containing protein</fullName>
    </recommendedName>
</protein>
<feature type="transmembrane region" description="Helical" evidence="5">
    <location>
        <begin position="417"/>
        <end position="440"/>
    </location>
</feature>
<dbReference type="Proteomes" id="UP001175271">
    <property type="component" value="Unassembled WGS sequence"/>
</dbReference>
<evidence type="ECO:0000256" key="4">
    <source>
        <dbReference type="ARBA" id="ARBA00023136"/>
    </source>
</evidence>
<comment type="caution">
    <text evidence="7">The sequence shown here is derived from an EMBL/GenBank/DDBJ whole genome shotgun (WGS) entry which is preliminary data.</text>
</comment>